<dbReference type="Gene3D" id="3.30.499.10">
    <property type="entry name" value="Aconitase, domain 3"/>
    <property type="match status" value="2"/>
</dbReference>
<dbReference type="InterPro" id="IPR036008">
    <property type="entry name" value="Aconitase_4Fe-4S_dom"/>
</dbReference>
<comment type="function">
    <text evidence="6">Catalyzes the isomerization of citrate to isocitrate via cis-aconitate.</text>
</comment>
<feature type="domain" description="Aconitase/3-isopropylmalate dehydratase large subunit alpha/beta/alpha" evidence="8">
    <location>
        <begin position="65"/>
        <end position="597"/>
    </location>
</feature>
<comment type="similarity">
    <text evidence="2 6">Belongs to the aconitase/IPM isomerase family.</text>
</comment>
<dbReference type="NCBIfam" id="NF006757">
    <property type="entry name" value="PRK09277.1"/>
    <property type="match status" value="1"/>
</dbReference>
<dbReference type="RefSeq" id="WP_308867230.1">
    <property type="nucleotide sequence ID" value="NZ_JAVFWO010000002.1"/>
</dbReference>
<dbReference type="PROSITE" id="PS00450">
    <property type="entry name" value="ACONITASE_1"/>
    <property type="match status" value="1"/>
</dbReference>
<keyword evidence="6" id="KW-0004">4Fe-4S</keyword>
<evidence type="ECO:0000259" key="8">
    <source>
        <dbReference type="Pfam" id="PF00330"/>
    </source>
</evidence>
<evidence type="ECO:0000256" key="3">
    <source>
        <dbReference type="ARBA" id="ARBA00022723"/>
    </source>
</evidence>
<evidence type="ECO:0000256" key="5">
    <source>
        <dbReference type="ARBA" id="ARBA00023014"/>
    </source>
</evidence>
<evidence type="ECO:0000313" key="11">
    <source>
        <dbReference type="Proteomes" id="UP001235133"/>
    </source>
</evidence>
<dbReference type="InterPro" id="IPR006249">
    <property type="entry name" value="Aconitase/IRP2"/>
</dbReference>
<proteinExistence type="inferred from homology"/>
<keyword evidence="11" id="KW-1185">Reference proteome</keyword>
<dbReference type="GO" id="GO:0003994">
    <property type="term" value="F:aconitate hydratase activity"/>
    <property type="evidence" value="ECO:0007669"/>
    <property type="project" value="UniProtKB-EC"/>
</dbReference>
<dbReference type="Gene3D" id="6.10.190.10">
    <property type="match status" value="1"/>
</dbReference>
<dbReference type="InterPro" id="IPR015931">
    <property type="entry name" value="Acnase/IPM_dHydase_lsu_aba_1/3"/>
</dbReference>
<feature type="region of interest" description="Disordered" evidence="7">
    <location>
        <begin position="408"/>
        <end position="449"/>
    </location>
</feature>
<dbReference type="EC" id="4.2.1.3" evidence="6"/>
<evidence type="ECO:0000256" key="6">
    <source>
        <dbReference type="RuleBase" id="RU361275"/>
    </source>
</evidence>
<dbReference type="NCBIfam" id="NF009520">
    <property type="entry name" value="PRK12881.1"/>
    <property type="match status" value="1"/>
</dbReference>
<keyword evidence="4 6" id="KW-0408">Iron</keyword>
<dbReference type="Gene3D" id="3.20.19.10">
    <property type="entry name" value="Aconitase, domain 4"/>
    <property type="match status" value="1"/>
</dbReference>
<feature type="domain" description="Aconitase A/isopropylmalate dehydratase small subunit swivel" evidence="9">
    <location>
        <begin position="727"/>
        <end position="862"/>
    </location>
</feature>
<evidence type="ECO:0000256" key="4">
    <source>
        <dbReference type="ARBA" id="ARBA00023004"/>
    </source>
</evidence>
<accession>A0ABU0Z174</accession>
<sequence>MSTVDSFGAKSTLTVGSTDYEIFRIDTVAGYEKLPFSLKVLLENLLRTEDGANVTKQQIEALGSWDAAAEPNTEIQFTPARVVMQDFTGVPCIVDLATMREAVTALGGDPTKINPLSPAEMVIDHSVIADLFGTENALERNVEIEYERNGERYQFLRWGQTAFDDFKVVPPGTGIVHQVNIEHLAKVIYDRTVGGVLRAYPDTCVGTDSHTTMVNGLGVLGWGVGGIEAEAAMLGQPVSMLIPKVVGFKLSGAIPTGVTATDVVLTITDMLRKHGVVGKFVEFYGEGVASVPLANRATIGNMSPEFGSTAAMFPIDSVTVDYLRLTGRDEQQLALVEAYAKEQTLWHDPSREPVFSEYMELDLSTVVPSIAGPKRPQDRIVLSQAKQQFESDLTNYAEVDHDLVDLEGSESFPASDPPGNSPEDEYSLHEHHHHSHAPATASKPTPVTLEGGEKFVLDHGAVTIAAITSCTNTSNPSVMLAAGLLARNAVKKGLKAKPWVKTTLAPGSKVVTDYYEKAGLTKDLEDLGFFTVGYGCTTCIGNSGPLIEEVSAAINENDLAVTAVLSGNRNFEGRINPDVKMNYLASPPLVIAYSLAGSMNFDFETDALGKDQNGEDVFLKDIWPDASEVQATIDSSINQEMFTKQYATVFAGDDRWRNLPTPTGDVFEWDEASTYVRKPPYFDGMTMELTPVSDIHGARVMATLGDSVTTDHISPAGNIKAESPAGKYLAEHGVDRKDFNSYGSRRGNHEVMIRGTFANIRLKNELVAAVNDGQIVEGGFTRDFTQEGGPQSYIYDASQNYQAQGTPLVVFGGKEYGSGSSRDWAAKGTSLLGVKAVITESFERIHRSNLIGMGVVPLQFPAGESWKSLGLDGTEIVSIEGLEQLNEGVTPKTVRVTAEPSEFSPAGKQTVAFDAVVRIDTPGEADYYRNGGILQYVLRSLV</sequence>
<dbReference type="CDD" id="cd01580">
    <property type="entry name" value="AcnA_IRP_Swivel"/>
    <property type="match status" value="1"/>
</dbReference>
<dbReference type="PROSITE" id="PS01244">
    <property type="entry name" value="ACONITASE_2"/>
    <property type="match status" value="1"/>
</dbReference>
<dbReference type="PANTHER" id="PTHR11670">
    <property type="entry name" value="ACONITASE/IRON-RESPONSIVE ELEMENT FAMILY MEMBER"/>
    <property type="match status" value="1"/>
</dbReference>
<gene>
    <name evidence="10" type="primary">acnA</name>
    <name evidence="10" type="ORF">Q9R08_07295</name>
</gene>
<evidence type="ECO:0000256" key="7">
    <source>
        <dbReference type="SAM" id="MobiDB-lite"/>
    </source>
</evidence>
<dbReference type="InterPro" id="IPR044137">
    <property type="entry name" value="AcnA_IRP_Swivel"/>
</dbReference>
<dbReference type="SUPFAM" id="SSF53732">
    <property type="entry name" value="Aconitase iron-sulfur domain"/>
    <property type="match status" value="1"/>
</dbReference>
<dbReference type="Pfam" id="PF00694">
    <property type="entry name" value="Aconitase_C"/>
    <property type="match status" value="1"/>
</dbReference>
<comment type="caution">
    <text evidence="10">The sequence shown here is derived from an EMBL/GenBank/DDBJ whole genome shotgun (WGS) entry which is preliminary data.</text>
</comment>
<dbReference type="NCBIfam" id="TIGR01341">
    <property type="entry name" value="aconitase_1"/>
    <property type="match status" value="1"/>
</dbReference>
<keyword evidence="6 10" id="KW-0456">Lyase</keyword>
<evidence type="ECO:0000256" key="1">
    <source>
        <dbReference type="ARBA" id="ARBA00001966"/>
    </source>
</evidence>
<dbReference type="InterPro" id="IPR000573">
    <property type="entry name" value="AconitaseA/IPMdHydase_ssu_swvl"/>
</dbReference>
<evidence type="ECO:0000256" key="2">
    <source>
        <dbReference type="ARBA" id="ARBA00007185"/>
    </source>
</evidence>
<evidence type="ECO:0000313" key="10">
    <source>
        <dbReference type="EMBL" id="MDQ7877773.1"/>
    </source>
</evidence>
<comment type="catalytic activity">
    <reaction evidence="6">
        <text>citrate = D-threo-isocitrate</text>
        <dbReference type="Rhea" id="RHEA:10336"/>
        <dbReference type="ChEBI" id="CHEBI:15562"/>
        <dbReference type="ChEBI" id="CHEBI:16947"/>
        <dbReference type="EC" id="4.2.1.3"/>
    </reaction>
</comment>
<dbReference type="InterPro" id="IPR001030">
    <property type="entry name" value="Acoase/IPM_deHydtase_lsu_aba"/>
</dbReference>
<keyword evidence="3" id="KW-0479">Metal-binding</keyword>
<comment type="cofactor">
    <cofactor evidence="1">
        <name>[4Fe-4S] cluster</name>
        <dbReference type="ChEBI" id="CHEBI:49883"/>
    </cofactor>
</comment>
<dbReference type="InterPro" id="IPR015928">
    <property type="entry name" value="Aconitase/3IPM_dehydase_swvl"/>
</dbReference>
<name>A0ABU0Z174_9MICO</name>
<keyword evidence="5 6" id="KW-0411">Iron-sulfur</keyword>
<dbReference type="SUPFAM" id="SSF52016">
    <property type="entry name" value="LeuD/IlvD-like"/>
    <property type="match status" value="1"/>
</dbReference>
<dbReference type="InterPro" id="IPR018136">
    <property type="entry name" value="Aconitase_4Fe-4S_BS"/>
</dbReference>
<dbReference type="Proteomes" id="UP001235133">
    <property type="component" value="Unassembled WGS sequence"/>
</dbReference>
<dbReference type="EMBL" id="JAVFWO010000002">
    <property type="protein sequence ID" value="MDQ7877773.1"/>
    <property type="molecule type" value="Genomic_DNA"/>
</dbReference>
<reference evidence="10 11" key="1">
    <citation type="submission" date="2023-08" db="EMBL/GenBank/DDBJ databases">
        <title>Microbacterium psychrotolerans sp. nov., a psychrotolerant bacterium isolated from soil in Heilongjiang Province, China.</title>
        <authorList>
            <person name="An P."/>
            <person name="Zhao D."/>
            <person name="Xiang H."/>
        </authorList>
    </citation>
    <scope>NUCLEOTIDE SEQUENCE [LARGE SCALE GENOMIC DNA]</scope>
    <source>
        <strain evidence="10 11">QXD-8</strain>
    </source>
</reference>
<evidence type="ECO:0000259" key="9">
    <source>
        <dbReference type="Pfam" id="PF00694"/>
    </source>
</evidence>
<dbReference type="PRINTS" id="PR00415">
    <property type="entry name" value="ACONITASE"/>
</dbReference>
<protein>
    <recommendedName>
        <fullName evidence="6">Aconitate hydratase</fullName>
        <shortName evidence="6">Aconitase</shortName>
        <ecNumber evidence="6">4.2.1.3</ecNumber>
    </recommendedName>
</protein>
<organism evidence="10 11">
    <name type="scientific">Microbacterium psychrotolerans</name>
    <dbReference type="NCBI Taxonomy" id="3068321"/>
    <lineage>
        <taxon>Bacteria</taxon>
        <taxon>Bacillati</taxon>
        <taxon>Actinomycetota</taxon>
        <taxon>Actinomycetes</taxon>
        <taxon>Micrococcales</taxon>
        <taxon>Microbacteriaceae</taxon>
        <taxon>Microbacterium</taxon>
    </lineage>
</organism>
<dbReference type="Pfam" id="PF00330">
    <property type="entry name" value="Aconitase"/>
    <property type="match status" value="1"/>
</dbReference>